<dbReference type="OMA" id="DEMTIFP"/>
<dbReference type="GO" id="GO:0000978">
    <property type="term" value="F:RNA polymerase II cis-regulatory region sequence-specific DNA binding"/>
    <property type="evidence" value="ECO:0000318"/>
    <property type="project" value="GO_Central"/>
</dbReference>
<dbReference type="InterPro" id="IPR017930">
    <property type="entry name" value="Myb_dom"/>
</dbReference>
<proteinExistence type="predicted"/>
<evidence type="ECO:0000313" key="3">
    <source>
        <dbReference type="Proteomes" id="UP000000600"/>
    </source>
</evidence>
<dbReference type="RefSeq" id="XP_001445711.1">
    <property type="nucleotide sequence ID" value="XM_001445674.1"/>
</dbReference>
<gene>
    <name evidence="2" type="ORF">GSPATT00013744001</name>
</gene>
<dbReference type="KEGG" id="ptm:GSPATT00013744001"/>
<dbReference type="InterPro" id="IPR009057">
    <property type="entry name" value="Homeodomain-like_sf"/>
</dbReference>
<evidence type="ECO:0000259" key="1">
    <source>
        <dbReference type="PROSITE" id="PS51294"/>
    </source>
</evidence>
<dbReference type="GO" id="GO:0000981">
    <property type="term" value="F:DNA-binding transcription factor activity, RNA polymerase II-specific"/>
    <property type="evidence" value="ECO:0000318"/>
    <property type="project" value="GO_Central"/>
</dbReference>
<sequence length="186" mass="22399">MQDCKDEQNYLNFLQLEKTVGSIDDNSTSLHQLNHENLSLTYNMNQEVSPLNHQTKRIKKKKRVIFHYKKKRRNTKLIEMNNNNPFTVEEDQKILSLVLKHGPKFGNIIKNFNDRNQNAIKNRYYKYLRFRWDSILGSDYRRLNCKRDSEKVDCSDLTQIIDEMTIFPEFKDLLSQLVYRVHSYFN</sequence>
<dbReference type="Proteomes" id="UP000000600">
    <property type="component" value="Unassembled WGS sequence"/>
</dbReference>
<name>A0D5J7_PARTE</name>
<dbReference type="HOGENOM" id="CLU_1437001_0_0_1"/>
<protein>
    <recommendedName>
        <fullName evidence="1">HTH myb-type domain-containing protein</fullName>
    </recommendedName>
</protein>
<keyword evidence="3" id="KW-1185">Reference proteome</keyword>
<accession>A0D5J7</accession>
<organism evidence="2 3">
    <name type="scientific">Paramecium tetraurelia</name>
    <dbReference type="NCBI Taxonomy" id="5888"/>
    <lineage>
        <taxon>Eukaryota</taxon>
        <taxon>Sar</taxon>
        <taxon>Alveolata</taxon>
        <taxon>Ciliophora</taxon>
        <taxon>Intramacronucleata</taxon>
        <taxon>Oligohymenophorea</taxon>
        <taxon>Peniculida</taxon>
        <taxon>Parameciidae</taxon>
        <taxon>Paramecium</taxon>
    </lineage>
</organism>
<dbReference type="EMBL" id="CT868307">
    <property type="protein sequence ID" value="CAK78314.1"/>
    <property type="molecule type" value="Genomic_DNA"/>
</dbReference>
<dbReference type="CDD" id="cd00167">
    <property type="entry name" value="SANT"/>
    <property type="match status" value="1"/>
</dbReference>
<dbReference type="AlphaFoldDB" id="A0D5J7"/>
<evidence type="ECO:0000313" key="2">
    <source>
        <dbReference type="EMBL" id="CAK78314.1"/>
    </source>
</evidence>
<dbReference type="Gene3D" id="1.10.10.60">
    <property type="entry name" value="Homeodomain-like"/>
    <property type="match status" value="1"/>
</dbReference>
<dbReference type="PROSITE" id="PS51294">
    <property type="entry name" value="HTH_MYB"/>
    <property type="match status" value="1"/>
</dbReference>
<dbReference type="GO" id="GO:0006355">
    <property type="term" value="P:regulation of DNA-templated transcription"/>
    <property type="evidence" value="ECO:0000318"/>
    <property type="project" value="GO_Central"/>
</dbReference>
<dbReference type="OrthoDB" id="2143914at2759"/>
<feature type="domain" description="HTH myb-type" evidence="1">
    <location>
        <begin position="85"/>
        <end position="132"/>
    </location>
</feature>
<dbReference type="InParanoid" id="A0D5J7"/>
<dbReference type="SUPFAM" id="SSF46689">
    <property type="entry name" value="Homeodomain-like"/>
    <property type="match status" value="1"/>
</dbReference>
<dbReference type="GeneID" id="5031495"/>
<dbReference type="GO" id="GO:0005634">
    <property type="term" value="C:nucleus"/>
    <property type="evidence" value="ECO:0000318"/>
    <property type="project" value="GO_Central"/>
</dbReference>
<reference evidence="2 3" key="1">
    <citation type="journal article" date="2006" name="Nature">
        <title>Global trends of whole-genome duplications revealed by the ciliate Paramecium tetraurelia.</title>
        <authorList>
            <consortium name="Genoscope"/>
            <person name="Aury J.-M."/>
            <person name="Jaillon O."/>
            <person name="Duret L."/>
            <person name="Noel B."/>
            <person name="Jubin C."/>
            <person name="Porcel B.M."/>
            <person name="Segurens B."/>
            <person name="Daubin V."/>
            <person name="Anthouard V."/>
            <person name="Aiach N."/>
            <person name="Arnaiz O."/>
            <person name="Billaut A."/>
            <person name="Beisson J."/>
            <person name="Blanc I."/>
            <person name="Bouhouche K."/>
            <person name="Camara F."/>
            <person name="Duharcourt S."/>
            <person name="Guigo R."/>
            <person name="Gogendeau D."/>
            <person name="Katinka M."/>
            <person name="Keller A.-M."/>
            <person name="Kissmehl R."/>
            <person name="Klotz C."/>
            <person name="Koll F."/>
            <person name="Le Moue A."/>
            <person name="Lepere C."/>
            <person name="Malinsky S."/>
            <person name="Nowacki M."/>
            <person name="Nowak J.K."/>
            <person name="Plattner H."/>
            <person name="Poulain J."/>
            <person name="Ruiz F."/>
            <person name="Serrano V."/>
            <person name="Zagulski M."/>
            <person name="Dessen P."/>
            <person name="Betermier M."/>
            <person name="Weissenbach J."/>
            <person name="Scarpelli C."/>
            <person name="Schachter V."/>
            <person name="Sperling L."/>
            <person name="Meyer E."/>
            <person name="Cohen J."/>
            <person name="Wincker P."/>
        </authorList>
    </citation>
    <scope>NUCLEOTIDE SEQUENCE [LARGE SCALE GENOMIC DNA]</scope>
    <source>
        <strain evidence="2 3">Stock d4-2</strain>
    </source>
</reference>
<dbReference type="Pfam" id="PF00249">
    <property type="entry name" value="Myb_DNA-binding"/>
    <property type="match status" value="1"/>
</dbReference>
<dbReference type="SMART" id="SM00717">
    <property type="entry name" value="SANT"/>
    <property type="match status" value="1"/>
</dbReference>
<dbReference type="InterPro" id="IPR001005">
    <property type="entry name" value="SANT/Myb"/>
</dbReference>